<keyword evidence="6 12" id="KW-0068">Autocatalytic cleavage</keyword>
<evidence type="ECO:0000256" key="8">
    <source>
        <dbReference type="ARBA" id="ARBA00023125"/>
    </source>
</evidence>
<dbReference type="EMBL" id="CP026520">
    <property type="protein sequence ID" value="QAV17361.1"/>
    <property type="molecule type" value="Genomic_DNA"/>
</dbReference>
<dbReference type="EMBL" id="JAMDMJ010000008">
    <property type="protein sequence ID" value="MCY9595599.1"/>
    <property type="molecule type" value="Genomic_DNA"/>
</dbReference>
<feature type="domain" description="HTH cro/C1-type" evidence="13">
    <location>
        <begin position="8"/>
        <end position="64"/>
    </location>
</feature>
<dbReference type="GeneID" id="95374500"/>
<evidence type="ECO:0000259" key="13">
    <source>
        <dbReference type="PROSITE" id="PS50943"/>
    </source>
</evidence>
<dbReference type="InterPro" id="IPR006197">
    <property type="entry name" value="Peptidase_S24_LexA"/>
</dbReference>
<keyword evidence="5 12" id="KW-0378">Hydrolase</keyword>
<dbReference type="Pfam" id="PF00717">
    <property type="entry name" value="Peptidase_S24"/>
    <property type="match status" value="1"/>
</dbReference>
<name>A0A410WSR1_9BACL</name>
<protein>
    <submittedName>
        <fullName evidence="14 15">Repressor LexA</fullName>
        <ecNumber evidence="14">3.4.21.88</ecNumber>
    </submittedName>
</protein>
<dbReference type="RefSeq" id="WP_042229540.1">
    <property type="nucleotide sequence ID" value="NZ_CP026520.1"/>
</dbReference>
<dbReference type="GO" id="GO:0009432">
    <property type="term" value="P:SOS response"/>
    <property type="evidence" value="ECO:0007669"/>
    <property type="project" value="UniProtKB-KW"/>
</dbReference>
<evidence type="ECO:0000256" key="1">
    <source>
        <dbReference type="ARBA" id="ARBA00007484"/>
    </source>
</evidence>
<dbReference type="FunFam" id="2.10.109.10:FF:000001">
    <property type="entry name" value="LexA repressor"/>
    <property type="match status" value="1"/>
</dbReference>
<comment type="similarity">
    <text evidence="1 12">Belongs to the peptidase S24 family.</text>
</comment>
<evidence type="ECO:0000256" key="2">
    <source>
        <dbReference type="ARBA" id="ARBA00022491"/>
    </source>
</evidence>
<evidence type="ECO:0000256" key="9">
    <source>
        <dbReference type="ARBA" id="ARBA00023163"/>
    </source>
</evidence>
<dbReference type="GO" id="GO:0006260">
    <property type="term" value="P:DNA replication"/>
    <property type="evidence" value="ECO:0007669"/>
    <property type="project" value="UniProtKB-KW"/>
</dbReference>
<evidence type="ECO:0000256" key="3">
    <source>
        <dbReference type="ARBA" id="ARBA00022705"/>
    </source>
</evidence>
<dbReference type="PANTHER" id="PTHR33516:SF2">
    <property type="entry name" value="LEXA REPRESSOR-RELATED"/>
    <property type="match status" value="1"/>
</dbReference>
<dbReference type="GO" id="GO:0006281">
    <property type="term" value="P:DNA repair"/>
    <property type="evidence" value="ECO:0007669"/>
    <property type="project" value="UniProtKB-KW"/>
</dbReference>
<keyword evidence="3" id="KW-0235">DNA replication</keyword>
<dbReference type="Proteomes" id="UP001527202">
    <property type="component" value="Unassembled WGS sequence"/>
</dbReference>
<evidence type="ECO:0000256" key="10">
    <source>
        <dbReference type="ARBA" id="ARBA00023204"/>
    </source>
</evidence>
<dbReference type="PANTHER" id="PTHR33516">
    <property type="entry name" value="LEXA REPRESSOR"/>
    <property type="match status" value="1"/>
</dbReference>
<reference evidence="15 16" key="1">
    <citation type="submission" date="2018-01" db="EMBL/GenBank/DDBJ databases">
        <title>The whole genome sequencing and assembly of Paenibacillus chitinolyticus KCCM 41400 strain.</title>
        <authorList>
            <person name="Kim J.-Y."/>
            <person name="Park M.-K."/>
            <person name="Lee Y.-J."/>
            <person name="Yi H."/>
            <person name="Bahn Y.-S."/>
            <person name="Kim J.F."/>
            <person name="Lee D.-W."/>
        </authorList>
    </citation>
    <scope>NUCLEOTIDE SEQUENCE [LARGE SCALE GENOMIC DNA]</scope>
    <source>
        <strain evidence="15 16">KCCM 41400</strain>
    </source>
</reference>
<keyword evidence="10" id="KW-0234">DNA repair</keyword>
<evidence type="ECO:0000313" key="17">
    <source>
        <dbReference type="Proteomes" id="UP001527202"/>
    </source>
</evidence>
<reference evidence="14 17" key="2">
    <citation type="submission" date="2022-05" db="EMBL/GenBank/DDBJ databases">
        <title>Genome Sequencing of Bee-Associated Microbes.</title>
        <authorList>
            <person name="Dunlap C."/>
        </authorList>
    </citation>
    <scope>NUCLEOTIDE SEQUENCE [LARGE SCALE GENOMIC DNA]</scope>
    <source>
        <strain evidence="14 17">NRRL B-23120</strain>
    </source>
</reference>
<proteinExistence type="inferred from homology"/>
<dbReference type="PROSITE" id="PS50943">
    <property type="entry name" value="HTH_CROC1"/>
    <property type="match status" value="1"/>
</dbReference>
<keyword evidence="17" id="KW-1185">Reference proteome</keyword>
<dbReference type="InterPro" id="IPR015927">
    <property type="entry name" value="Peptidase_S24_S26A/B/C"/>
</dbReference>
<keyword evidence="2" id="KW-0678">Repressor</keyword>
<dbReference type="KEGG" id="pchi:PC41400_06660"/>
<evidence type="ECO:0000313" key="15">
    <source>
        <dbReference type="EMBL" id="QAV17361.1"/>
    </source>
</evidence>
<gene>
    <name evidence="15" type="primary">lexA</name>
    <name evidence="14" type="ORF">M5X16_07435</name>
    <name evidence="15" type="ORF">PC41400_06660</name>
</gene>
<dbReference type="EC" id="3.4.21.88" evidence="14"/>
<dbReference type="OrthoDB" id="2365258at2"/>
<evidence type="ECO:0000313" key="16">
    <source>
        <dbReference type="Proteomes" id="UP000288943"/>
    </source>
</evidence>
<evidence type="ECO:0000256" key="11">
    <source>
        <dbReference type="ARBA" id="ARBA00023236"/>
    </source>
</evidence>
<dbReference type="InterPro" id="IPR039418">
    <property type="entry name" value="LexA-like"/>
</dbReference>
<dbReference type="GO" id="GO:0003677">
    <property type="term" value="F:DNA binding"/>
    <property type="evidence" value="ECO:0007669"/>
    <property type="project" value="UniProtKB-KW"/>
</dbReference>
<dbReference type="Pfam" id="PF01381">
    <property type="entry name" value="HTH_3"/>
    <property type="match status" value="1"/>
</dbReference>
<dbReference type="InterPro" id="IPR036286">
    <property type="entry name" value="LexA/Signal_pep-like_sf"/>
</dbReference>
<evidence type="ECO:0000256" key="5">
    <source>
        <dbReference type="ARBA" id="ARBA00022801"/>
    </source>
</evidence>
<dbReference type="Gene3D" id="2.10.109.10">
    <property type="entry name" value="Umud Fragment, subunit A"/>
    <property type="match status" value="1"/>
</dbReference>
<dbReference type="SMART" id="SM00530">
    <property type="entry name" value="HTH_XRE"/>
    <property type="match status" value="1"/>
</dbReference>
<dbReference type="SUPFAM" id="SSF51306">
    <property type="entry name" value="LexA/Signal peptidase"/>
    <property type="match status" value="1"/>
</dbReference>
<evidence type="ECO:0000256" key="7">
    <source>
        <dbReference type="ARBA" id="ARBA00023015"/>
    </source>
</evidence>
<organism evidence="15 16">
    <name type="scientific">Paenibacillus chitinolyticus</name>
    <dbReference type="NCBI Taxonomy" id="79263"/>
    <lineage>
        <taxon>Bacteria</taxon>
        <taxon>Bacillati</taxon>
        <taxon>Bacillota</taxon>
        <taxon>Bacilli</taxon>
        <taxon>Bacillales</taxon>
        <taxon>Paenibacillaceae</taxon>
        <taxon>Paenibacillus</taxon>
    </lineage>
</organism>
<dbReference type="InterPro" id="IPR006200">
    <property type="entry name" value="LexA"/>
</dbReference>
<evidence type="ECO:0000256" key="6">
    <source>
        <dbReference type="ARBA" id="ARBA00022813"/>
    </source>
</evidence>
<evidence type="ECO:0000256" key="4">
    <source>
        <dbReference type="ARBA" id="ARBA00022763"/>
    </source>
</evidence>
<dbReference type="PRINTS" id="PR00726">
    <property type="entry name" value="LEXASERPTASE"/>
</dbReference>
<accession>A0A410WSR1</accession>
<dbReference type="InterPro" id="IPR001387">
    <property type="entry name" value="Cro/C1-type_HTH"/>
</dbReference>
<keyword evidence="9" id="KW-0804">Transcription</keyword>
<dbReference type="NCBIfam" id="TIGR00498">
    <property type="entry name" value="lexA"/>
    <property type="match status" value="1"/>
</dbReference>
<dbReference type="SUPFAM" id="SSF47413">
    <property type="entry name" value="lambda repressor-like DNA-binding domains"/>
    <property type="match status" value="1"/>
</dbReference>
<keyword evidence="11" id="KW-0742">SOS response</keyword>
<dbReference type="InterPro" id="IPR050077">
    <property type="entry name" value="LexA_repressor"/>
</dbReference>
<dbReference type="CDD" id="cd06529">
    <property type="entry name" value="S24_LexA-like"/>
    <property type="match status" value="1"/>
</dbReference>
<dbReference type="AlphaFoldDB" id="A0A410WSR1"/>
<keyword evidence="7" id="KW-0805">Transcription regulation</keyword>
<dbReference type="CDD" id="cd00093">
    <property type="entry name" value="HTH_XRE"/>
    <property type="match status" value="1"/>
</dbReference>
<evidence type="ECO:0000256" key="12">
    <source>
        <dbReference type="RuleBase" id="RU003991"/>
    </source>
</evidence>
<dbReference type="Proteomes" id="UP000288943">
    <property type="component" value="Chromosome"/>
</dbReference>
<evidence type="ECO:0000313" key="14">
    <source>
        <dbReference type="EMBL" id="MCY9595599.1"/>
    </source>
</evidence>
<dbReference type="Gene3D" id="1.10.260.40">
    <property type="entry name" value="lambda repressor-like DNA-binding domains"/>
    <property type="match status" value="1"/>
</dbReference>
<dbReference type="GO" id="GO:0045892">
    <property type="term" value="P:negative regulation of DNA-templated transcription"/>
    <property type="evidence" value="ECO:0007669"/>
    <property type="project" value="InterPro"/>
</dbReference>
<keyword evidence="8" id="KW-0238">DNA-binding</keyword>
<sequence>MNEINQRIKELRLKHNLTMAKMAAMIGVSPGNISDWENGKKKSTPTARALISISKQFNVSLDWLMTGTIPDFPANFVPFPPIEKSHPYIDALYDVAGQLEDEDFVLLQTMAAHLANKNRAQTPGDLDLYRSGKVRAASIQSGSELREASLSAEYYVRLPLIGKVTAGSPILAAENIEEYFSVPKNLVGQGKHFILRIQGESMINKGIENGDLVLVRQQLSADNGEVIVALIDGEEATVKTFFKESNRVRLQPANDRFQPLYPANVSILGKVVSVLRDAE</sequence>
<keyword evidence="4" id="KW-0227">DNA damage</keyword>
<dbReference type="InterPro" id="IPR010982">
    <property type="entry name" value="Lambda_DNA-bd_dom_sf"/>
</dbReference>
<dbReference type="GO" id="GO:0004252">
    <property type="term" value="F:serine-type endopeptidase activity"/>
    <property type="evidence" value="ECO:0007669"/>
    <property type="project" value="UniProtKB-EC"/>
</dbReference>